<dbReference type="EMBL" id="VTOU01000003">
    <property type="protein sequence ID" value="TZG25881.1"/>
    <property type="molecule type" value="Genomic_DNA"/>
</dbReference>
<proteinExistence type="predicted"/>
<evidence type="ECO:0000313" key="2">
    <source>
        <dbReference type="Proteomes" id="UP000322077"/>
    </source>
</evidence>
<comment type="caution">
    <text evidence="1">The sequence shown here is derived from an EMBL/GenBank/DDBJ whole genome shotgun (WGS) entry which is preliminary data.</text>
</comment>
<keyword evidence="2" id="KW-1185">Reference proteome</keyword>
<dbReference type="AlphaFoldDB" id="A0A5D9C7B4"/>
<evidence type="ECO:0000313" key="1">
    <source>
        <dbReference type="EMBL" id="TZG25881.1"/>
    </source>
</evidence>
<name>A0A5D9C7B4_9SPHN</name>
<organism evidence="1 2">
    <name type="scientific">Sphingomonas montanisoli</name>
    <dbReference type="NCBI Taxonomy" id="2606412"/>
    <lineage>
        <taxon>Bacteria</taxon>
        <taxon>Pseudomonadati</taxon>
        <taxon>Pseudomonadota</taxon>
        <taxon>Alphaproteobacteria</taxon>
        <taxon>Sphingomonadales</taxon>
        <taxon>Sphingomonadaceae</taxon>
        <taxon>Sphingomonas</taxon>
    </lineage>
</organism>
<dbReference type="Proteomes" id="UP000322077">
    <property type="component" value="Unassembled WGS sequence"/>
</dbReference>
<gene>
    <name evidence="1" type="ORF">FYJ91_12945</name>
</gene>
<sequence length="150" mass="16818">MRHDPLCNFDSSTNQAGVPWAEVEAYRHDLSTWQPLIEAHGWQPIAAYDGKAAALVRSPLKWIYGVLVDEMWHDMRAGDLEPLPEFHPIEFIPVTYEQGEAIFLHVPAPQAKPPALFAPEDSRSLFEVMMGMTTGEWDAAAGVERDFGRG</sequence>
<reference evidence="1 2" key="1">
    <citation type="submission" date="2019-08" db="EMBL/GenBank/DDBJ databases">
        <authorList>
            <person name="Wang G."/>
            <person name="Xu Z."/>
        </authorList>
    </citation>
    <scope>NUCLEOTIDE SEQUENCE [LARGE SCALE GENOMIC DNA]</scope>
    <source>
        <strain evidence="1 2">ZX</strain>
    </source>
</reference>
<protein>
    <submittedName>
        <fullName evidence="1">Uncharacterized protein</fullName>
    </submittedName>
</protein>
<accession>A0A5D9C7B4</accession>
<dbReference type="RefSeq" id="WP_149522687.1">
    <property type="nucleotide sequence ID" value="NZ_VTOU01000003.1"/>
</dbReference>